<keyword evidence="2" id="KW-0256">Endoplasmic reticulum</keyword>
<comment type="caution">
    <text evidence="7">The sequence shown here is derived from an EMBL/GenBank/DDBJ whole genome shotgun (WGS) entry which is preliminary data.</text>
</comment>
<evidence type="ECO:0000256" key="5">
    <source>
        <dbReference type="ARBA" id="ARBA00023329"/>
    </source>
</evidence>
<evidence type="ECO:0000313" key="7">
    <source>
        <dbReference type="EMBL" id="KAG8187112.1"/>
    </source>
</evidence>
<evidence type="ECO:0000313" key="8">
    <source>
        <dbReference type="Proteomes" id="UP000827092"/>
    </source>
</evidence>
<feature type="transmembrane region" description="Helical" evidence="6">
    <location>
        <begin position="49"/>
        <end position="69"/>
    </location>
</feature>
<evidence type="ECO:0008006" key="9">
    <source>
        <dbReference type="Google" id="ProtNLM"/>
    </source>
</evidence>
<dbReference type="Proteomes" id="UP000827092">
    <property type="component" value="Unassembled WGS sequence"/>
</dbReference>
<dbReference type="PANTHER" id="PTHR31792:SF3">
    <property type="entry name" value="VACUOLAR ATPASE ASSEMBLY INTEGRAL MEMBRANE PROTEIN VMA21"/>
    <property type="match status" value="1"/>
</dbReference>
<keyword evidence="8" id="KW-1185">Reference proteome</keyword>
<dbReference type="GO" id="GO:0005789">
    <property type="term" value="C:endoplasmic reticulum membrane"/>
    <property type="evidence" value="ECO:0007669"/>
    <property type="project" value="TreeGrafter"/>
</dbReference>
<keyword evidence="4 6" id="KW-0472">Membrane</keyword>
<keyword evidence="3 6" id="KW-1133">Transmembrane helix</keyword>
<gene>
    <name evidence="7" type="ORF">JTE90_004858</name>
</gene>
<evidence type="ECO:0000256" key="3">
    <source>
        <dbReference type="ARBA" id="ARBA00022989"/>
    </source>
</evidence>
<keyword evidence="1 6" id="KW-0812">Transmembrane</keyword>
<dbReference type="GO" id="GO:0031410">
    <property type="term" value="C:cytoplasmic vesicle"/>
    <property type="evidence" value="ECO:0007669"/>
    <property type="project" value="UniProtKB-KW"/>
</dbReference>
<dbReference type="Pfam" id="PF09446">
    <property type="entry name" value="VMA21"/>
    <property type="match status" value="1"/>
</dbReference>
<protein>
    <recommendedName>
        <fullName evidence="9">Vacuolar ATPase assembly integral membrane protein VMA21 homolog</fullName>
    </recommendedName>
</protein>
<reference evidence="7 8" key="1">
    <citation type="journal article" date="2022" name="Nat. Ecol. Evol.">
        <title>A masculinizing supergene underlies an exaggerated male reproductive morph in a spider.</title>
        <authorList>
            <person name="Hendrickx F."/>
            <person name="De Corte Z."/>
            <person name="Sonet G."/>
            <person name="Van Belleghem S.M."/>
            <person name="Kostlbacher S."/>
            <person name="Vangestel C."/>
        </authorList>
    </citation>
    <scope>NUCLEOTIDE SEQUENCE [LARGE SCALE GENOMIC DNA]</scope>
    <source>
        <strain evidence="7">W744_W776</strain>
    </source>
</reference>
<proteinExistence type="predicted"/>
<organism evidence="7 8">
    <name type="scientific">Oedothorax gibbosus</name>
    <dbReference type="NCBI Taxonomy" id="931172"/>
    <lineage>
        <taxon>Eukaryota</taxon>
        <taxon>Metazoa</taxon>
        <taxon>Ecdysozoa</taxon>
        <taxon>Arthropoda</taxon>
        <taxon>Chelicerata</taxon>
        <taxon>Arachnida</taxon>
        <taxon>Araneae</taxon>
        <taxon>Araneomorphae</taxon>
        <taxon>Entelegynae</taxon>
        <taxon>Araneoidea</taxon>
        <taxon>Linyphiidae</taxon>
        <taxon>Erigoninae</taxon>
        <taxon>Oedothorax</taxon>
    </lineage>
</organism>
<dbReference type="InterPro" id="IPR019013">
    <property type="entry name" value="Vma21"/>
</dbReference>
<evidence type="ECO:0000256" key="6">
    <source>
        <dbReference type="SAM" id="Phobius"/>
    </source>
</evidence>
<keyword evidence="5" id="KW-0968">Cytoplasmic vesicle</keyword>
<sequence>MAATSAKSSNPMLSLLFYSIMMVTLPIFAFFVTQYGVESWLHVTTSKSYIYATACSVIIIHIILGIFVYKAYKDDKVVPHPADKED</sequence>
<name>A0AAV6UTJ1_9ARAC</name>
<dbReference type="AlphaFoldDB" id="A0AAV6UTJ1"/>
<feature type="transmembrane region" description="Helical" evidence="6">
    <location>
        <begin position="12"/>
        <end position="37"/>
    </location>
</feature>
<evidence type="ECO:0000256" key="2">
    <source>
        <dbReference type="ARBA" id="ARBA00022824"/>
    </source>
</evidence>
<evidence type="ECO:0000256" key="1">
    <source>
        <dbReference type="ARBA" id="ARBA00022692"/>
    </source>
</evidence>
<dbReference type="EMBL" id="JAFNEN010000278">
    <property type="protein sequence ID" value="KAG8187112.1"/>
    <property type="molecule type" value="Genomic_DNA"/>
</dbReference>
<dbReference type="PANTHER" id="PTHR31792">
    <property type="entry name" value="VACUOLAR ATPASE ASSEMBLY INTEGRAL MEMBRANE PROTEIN VMA21"/>
    <property type="match status" value="1"/>
</dbReference>
<dbReference type="GO" id="GO:0070072">
    <property type="term" value="P:vacuolar proton-transporting V-type ATPase complex assembly"/>
    <property type="evidence" value="ECO:0007669"/>
    <property type="project" value="InterPro"/>
</dbReference>
<evidence type="ECO:0000256" key="4">
    <source>
        <dbReference type="ARBA" id="ARBA00023136"/>
    </source>
</evidence>
<accession>A0AAV6UTJ1</accession>